<sequence length="67" mass="7243">MQLLNAVELCRLTMNTVKQNLWWAFAYNLVGIPTAAGLLLPVTGTMLTPIAGAPMRLSSIGGTKKRK</sequence>
<dbReference type="GO" id="GO:0016020">
    <property type="term" value="C:membrane"/>
    <property type="evidence" value="ECO:0007669"/>
    <property type="project" value="TreeGrafter"/>
</dbReference>
<dbReference type="PANTHER" id="PTHR43520:SF22">
    <property type="entry name" value="COPPER-TRANSPORTING ATPASE PAA1, CHLOROPLASTIC"/>
    <property type="match status" value="1"/>
</dbReference>
<evidence type="ECO:0000256" key="1">
    <source>
        <dbReference type="ARBA" id="ARBA00022967"/>
    </source>
</evidence>
<evidence type="ECO:0000313" key="3">
    <source>
        <dbReference type="EMBL" id="KAG6652871.1"/>
    </source>
</evidence>
<organism evidence="3 4">
    <name type="scientific">Carya illinoinensis</name>
    <name type="common">Pecan</name>
    <dbReference type="NCBI Taxonomy" id="32201"/>
    <lineage>
        <taxon>Eukaryota</taxon>
        <taxon>Viridiplantae</taxon>
        <taxon>Streptophyta</taxon>
        <taxon>Embryophyta</taxon>
        <taxon>Tracheophyta</taxon>
        <taxon>Spermatophyta</taxon>
        <taxon>Magnoliopsida</taxon>
        <taxon>eudicotyledons</taxon>
        <taxon>Gunneridae</taxon>
        <taxon>Pentapetalae</taxon>
        <taxon>rosids</taxon>
        <taxon>fabids</taxon>
        <taxon>Fagales</taxon>
        <taxon>Juglandaceae</taxon>
        <taxon>Carya</taxon>
    </lineage>
</organism>
<dbReference type="EMBL" id="CM031813">
    <property type="protein sequence ID" value="KAG6652871.1"/>
    <property type="molecule type" value="Genomic_DNA"/>
</dbReference>
<dbReference type="GO" id="GO:0043682">
    <property type="term" value="F:P-type divalent copper transporter activity"/>
    <property type="evidence" value="ECO:0007669"/>
    <property type="project" value="TreeGrafter"/>
</dbReference>
<keyword evidence="2" id="KW-0812">Transmembrane</keyword>
<comment type="caution">
    <text evidence="3">The sequence shown here is derived from an EMBL/GenBank/DDBJ whole genome shotgun (WGS) entry which is preliminary data.</text>
</comment>
<gene>
    <name evidence="3" type="ORF">CIPAW_05G035600</name>
</gene>
<keyword evidence="2" id="KW-1133">Transmembrane helix</keyword>
<dbReference type="AlphaFoldDB" id="A0A8T1QEZ4"/>
<proteinExistence type="predicted"/>
<keyword evidence="1" id="KW-1278">Translocase</keyword>
<reference evidence="3" key="1">
    <citation type="submission" date="2020-12" db="EMBL/GenBank/DDBJ databases">
        <title>WGS assembly of Carya illinoinensis cv. Pawnee.</title>
        <authorList>
            <person name="Platts A."/>
            <person name="Shu S."/>
            <person name="Wright S."/>
            <person name="Barry K."/>
            <person name="Edger P."/>
            <person name="Pires J.C."/>
            <person name="Schmutz J."/>
        </authorList>
    </citation>
    <scope>NUCLEOTIDE SEQUENCE</scope>
    <source>
        <tissue evidence="3">Leaf</tissue>
    </source>
</reference>
<dbReference type="GO" id="GO:0055070">
    <property type="term" value="P:copper ion homeostasis"/>
    <property type="evidence" value="ECO:0007669"/>
    <property type="project" value="TreeGrafter"/>
</dbReference>
<evidence type="ECO:0000256" key="2">
    <source>
        <dbReference type="SAM" id="Phobius"/>
    </source>
</evidence>
<evidence type="ECO:0000313" key="4">
    <source>
        <dbReference type="Proteomes" id="UP000811609"/>
    </source>
</evidence>
<dbReference type="PANTHER" id="PTHR43520">
    <property type="entry name" value="ATP7, ISOFORM B"/>
    <property type="match status" value="1"/>
</dbReference>
<dbReference type="Proteomes" id="UP000811609">
    <property type="component" value="Chromosome 5"/>
</dbReference>
<dbReference type="GO" id="GO:0005507">
    <property type="term" value="F:copper ion binding"/>
    <property type="evidence" value="ECO:0007669"/>
    <property type="project" value="TreeGrafter"/>
</dbReference>
<feature type="transmembrane region" description="Helical" evidence="2">
    <location>
        <begin position="21"/>
        <end position="40"/>
    </location>
</feature>
<protein>
    <submittedName>
        <fullName evidence="3">Uncharacterized protein</fullName>
    </submittedName>
</protein>
<keyword evidence="2" id="KW-0472">Membrane</keyword>
<keyword evidence="4" id="KW-1185">Reference proteome</keyword>
<accession>A0A8T1QEZ4</accession>
<name>A0A8T1QEZ4_CARIL</name>